<dbReference type="InterPro" id="IPR007549">
    <property type="entry name" value="DUF512"/>
</dbReference>
<evidence type="ECO:0000259" key="1">
    <source>
        <dbReference type="Pfam" id="PF04459"/>
    </source>
</evidence>
<name>A0A382CEA9_9ZZZZ</name>
<dbReference type="AlphaFoldDB" id="A0A382CEA9"/>
<dbReference type="EMBL" id="UINC01034102">
    <property type="protein sequence ID" value="SVB24415.1"/>
    <property type="molecule type" value="Genomic_DNA"/>
</dbReference>
<gene>
    <name evidence="3" type="ORF">METZ01_LOCUS177269</name>
</gene>
<reference evidence="3" key="1">
    <citation type="submission" date="2018-05" db="EMBL/GenBank/DDBJ databases">
        <authorList>
            <person name="Lanie J.A."/>
            <person name="Ng W.-L."/>
            <person name="Kazmierczak K.M."/>
            <person name="Andrzejewski T.M."/>
            <person name="Davidsen T.M."/>
            <person name="Wayne K.J."/>
            <person name="Tettelin H."/>
            <person name="Glass J.I."/>
            <person name="Rusch D."/>
            <person name="Podicherti R."/>
            <person name="Tsui H.-C.T."/>
            <person name="Winkler M.E."/>
        </authorList>
    </citation>
    <scope>NUCLEOTIDE SEQUENCE</scope>
</reference>
<evidence type="ECO:0000259" key="2">
    <source>
        <dbReference type="Pfam" id="PF19238"/>
    </source>
</evidence>
<feature type="domain" description="DUF512" evidence="1">
    <location>
        <begin position="45"/>
        <end position="236"/>
    </location>
</feature>
<dbReference type="Pfam" id="PF19238">
    <property type="entry name" value="Radical_SAM_2"/>
    <property type="match status" value="1"/>
</dbReference>
<proteinExistence type="predicted"/>
<dbReference type="InterPro" id="IPR045375">
    <property type="entry name" value="Put_radical_SAM-like_N"/>
</dbReference>
<feature type="domain" description="Putative radical SAM N-terminal" evidence="2">
    <location>
        <begin position="2"/>
        <end position="42"/>
    </location>
</feature>
<accession>A0A382CEA9</accession>
<protein>
    <submittedName>
        <fullName evidence="3">Uncharacterized protein</fullName>
    </submittedName>
</protein>
<sequence>VLLSKGLEVHTQVVLCPEWNDAEHLDRTIEDLWGLGPGIRSLSVVPVGLTRYNVNRPVRLLTMSEAGESIRQIERARLRALDERKFGWCYAADEMYMIASEVLPDETYYDEGALYENGVGAVRKFIEAFDQGLPSVPNFEGRRVRLVTGTSMAPLLRERSDRLAEATHARIDVVEVVNRYFGETVTVAGLLGGQDILQALGESMERDVVVLPAEALNDDELFIDDMSRAELMARLGPVDLRSGYEVIEALSA</sequence>
<evidence type="ECO:0000313" key="3">
    <source>
        <dbReference type="EMBL" id="SVB24415.1"/>
    </source>
</evidence>
<feature type="non-terminal residue" evidence="3">
    <location>
        <position position="1"/>
    </location>
</feature>
<dbReference type="Pfam" id="PF04459">
    <property type="entry name" value="DUF512"/>
    <property type="match status" value="1"/>
</dbReference>
<organism evidence="3">
    <name type="scientific">marine metagenome</name>
    <dbReference type="NCBI Taxonomy" id="408172"/>
    <lineage>
        <taxon>unclassified sequences</taxon>
        <taxon>metagenomes</taxon>
        <taxon>ecological metagenomes</taxon>
    </lineage>
</organism>